<accession>A0A1W1C2K5</accession>
<dbReference type="EMBL" id="FPHE01000094">
    <property type="protein sequence ID" value="SFV59974.1"/>
    <property type="molecule type" value="Genomic_DNA"/>
</dbReference>
<evidence type="ECO:0000313" key="1">
    <source>
        <dbReference type="EMBL" id="SFV59974.1"/>
    </source>
</evidence>
<protein>
    <submittedName>
        <fullName evidence="1">Uncharacterized protein</fullName>
    </submittedName>
</protein>
<organism evidence="1">
    <name type="scientific">hydrothermal vent metagenome</name>
    <dbReference type="NCBI Taxonomy" id="652676"/>
    <lineage>
        <taxon>unclassified sequences</taxon>
        <taxon>metagenomes</taxon>
        <taxon>ecological metagenomes</taxon>
    </lineage>
</organism>
<reference evidence="1" key="1">
    <citation type="submission" date="2016-10" db="EMBL/GenBank/DDBJ databases">
        <authorList>
            <person name="de Groot N.N."/>
        </authorList>
    </citation>
    <scope>NUCLEOTIDE SEQUENCE</scope>
</reference>
<dbReference type="AlphaFoldDB" id="A0A1W1C2K5"/>
<name>A0A1W1C2K5_9ZZZZ</name>
<gene>
    <name evidence="1" type="ORF">MNB_SV-12-1249</name>
</gene>
<proteinExistence type="predicted"/>
<sequence length="144" mass="16007">MWKKIIFISISLLGFALAGGGNPEVKVINQCFKLKGDKQTHCLNIFYPGDINITIYPPTSKSIKLAGRKSSIERGTFNLKGQKRFILSVDTSNAKLPISCNINTAKKITDGSNLVIDIAVKDIKNQITLKDRDGRLLLVYNIRK</sequence>